<keyword evidence="2" id="KW-0472">Membrane</keyword>
<dbReference type="Proteomes" id="UP001059295">
    <property type="component" value="Chromosome"/>
</dbReference>
<name>A0ABY5UWN8_9BACT</name>
<protein>
    <submittedName>
        <fullName evidence="4">SPOR domain-containing protein</fullName>
    </submittedName>
</protein>
<dbReference type="Pfam" id="PF05036">
    <property type="entry name" value="SPOR"/>
    <property type="match status" value="1"/>
</dbReference>
<keyword evidence="5" id="KW-1185">Reference proteome</keyword>
<evidence type="ECO:0000313" key="5">
    <source>
        <dbReference type="Proteomes" id="UP001059295"/>
    </source>
</evidence>
<dbReference type="InterPro" id="IPR007730">
    <property type="entry name" value="SPOR-like_dom"/>
</dbReference>
<organism evidence="4 5">
    <name type="scientific">Alistipes ihumii AP11</name>
    <dbReference type="NCBI Taxonomy" id="1211813"/>
    <lineage>
        <taxon>Bacteria</taxon>
        <taxon>Pseudomonadati</taxon>
        <taxon>Bacteroidota</taxon>
        <taxon>Bacteroidia</taxon>
        <taxon>Bacteroidales</taxon>
        <taxon>Rikenellaceae</taxon>
        <taxon>Alistipes</taxon>
    </lineage>
</organism>
<dbReference type="PROSITE" id="PS51724">
    <property type="entry name" value="SPOR"/>
    <property type="match status" value="1"/>
</dbReference>
<reference evidence="4" key="1">
    <citation type="journal article" date="2022" name="Cell">
        <title>Design, construction, and in vivo augmentation of a complex gut microbiome.</title>
        <authorList>
            <person name="Cheng A.G."/>
            <person name="Ho P.Y."/>
            <person name="Aranda-Diaz A."/>
            <person name="Jain S."/>
            <person name="Yu F.B."/>
            <person name="Meng X."/>
            <person name="Wang M."/>
            <person name="Iakiviak M."/>
            <person name="Nagashima K."/>
            <person name="Zhao A."/>
            <person name="Murugkar P."/>
            <person name="Patil A."/>
            <person name="Atabakhsh K."/>
            <person name="Weakley A."/>
            <person name="Yan J."/>
            <person name="Brumbaugh A.R."/>
            <person name="Higginbottom S."/>
            <person name="Dimas A."/>
            <person name="Shiver A.L."/>
            <person name="Deutschbauer A."/>
            <person name="Neff N."/>
            <person name="Sonnenburg J.L."/>
            <person name="Huang K.C."/>
            <person name="Fischbach M.A."/>
        </authorList>
    </citation>
    <scope>NUCLEOTIDE SEQUENCE</scope>
    <source>
        <strain evidence="4">AP11</strain>
    </source>
</reference>
<evidence type="ECO:0000256" key="2">
    <source>
        <dbReference type="SAM" id="Phobius"/>
    </source>
</evidence>
<gene>
    <name evidence="4" type="ORF">NQ491_07225</name>
</gene>
<proteinExistence type="predicted"/>
<evidence type="ECO:0000256" key="1">
    <source>
        <dbReference type="SAM" id="MobiDB-lite"/>
    </source>
</evidence>
<feature type="domain" description="SPOR" evidence="3">
    <location>
        <begin position="220"/>
        <end position="296"/>
    </location>
</feature>
<evidence type="ECO:0000259" key="3">
    <source>
        <dbReference type="PROSITE" id="PS51724"/>
    </source>
</evidence>
<feature type="transmembrane region" description="Helical" evidence="2">
    <location>
        <begin position="135"/>
        <end position="157"/>
    </location>
</feature>
<feature type="region of interest" description="Disordered" evidence="1">
    <location>
        <begin position="165"/>
        <end position="198"/>
    </location>
</feature>
<keyword evidence="2" id="KW-0812">Transmembrane</keyword>
<sequence length="301" mass="32211">MDPVSVLVFNVLAKRQGINLPGVGALHVVTSAARTEERNTLVPPVNRVELLPDAQPGFLDVIDLLARYGETDRDDAQQTYNSWLAQVSSEEGVTIDSVGLVSEGTFRPAPQMAAVLNPAGTAPMRLPRKGSGNGLLWWVVLAVVVGAGISVGAIAWLESRDAPYPPRTVRTATAPSEAGDAAEDNLPSSPASLSGAEADTAAGNIVPAKELTPSVPSVPAAGQKRYYVIVGAYSTEQNADRFIAEARKKDDSLPYEKLPQPNGRILISIFGSDSERQAVQKKREYEVMFEGSWVYEASVRK</sequence>
<accession>A0ABY5UWN8</accession>
<keyword evidence="2" id="KW-1133">Transmembrane helix</keyword>
<evidence type="ECO:0000313" key="4">
    <source>
        <dbReference type="EMBL" id="UWN56456.1"/>
    </source>
</evidence>
<dbReference type="RefSeq" id="WP_019246265.1">
    <property type="nucleotide sequence ID" value="NZ_CAPH01000013.1"/>
</dbReference>
<dbReference type="GeneID" id="82891513"/>
<dbReference type="EMBL" id="CP102294">
    <property type="protein sequence ID" value="UWN56456.1"/>
    <property type="molecule type" value="Genomic_DNA"/>
</dbReference>